<name>A0ABT1TZC7_9GAMM</name>
<dbReference type="Pfam" id="PF10387">
    <property type="entry name" value="DUF2442"/>
    <property type="match status" value="1"/>
</dbReference>
<organism evidence="1 2">
    <name type="scientific">Methylomonas rosea</name>
    <dbReference type="NCBI Taxonomy" id="2952227"/>
    <lineage>
        <taxon>Bacteria</taxon>
        <taxon>Pseudomonadati</taxon>
        <taxon>Pseudomonadota</taxon>
        <taxon>Gammaproteobacteria</taxon>
        <taxon>Methylococcales</taxon>
        <taxon>Methylococcaceae</taxon>
        <taxon>Methylomonas</taxon>
    </lineage>
</organism>
<sequence length="45" mass="5226">MNGEVFEPLKDKQYFQKFFVDGWSISWPNGADIAPETLYEEGEVI</sequence>
<accession>A0ABT1TZC7</accession>
<dbReference type="RefSeq" id="WP_256608318.1">
    <property type="nucleotide sequence ID" value="NZ_JANIBL010000072.1"/>
</dbReference>
<protein>
    <submittedName>
        <fullName evidence="1">DUF2442 domain-containing protein</fullName>
    </submittedName>
</protein>
<dbReference type="EMBL" id="JANIBL010000072">
    <property type="protein sequence ID" value="MCQ8119463.1"/>
    <property type="molecule type" value="Genomic_DNA"/>
</dbReference>
<comment type="caution">
    <text evidence="1">The sequence shown here is derived from an EMBL/GenBank/DDBJ whole genome shotgun (WGS) entry which is preliminary data.</text>
</comment>
<dbReference type="SUPFAM" id="SSF143880">
    <property type="entry name" value="NE0471 N-terminal domain-like"/>
    <property type="match status" value="1"/>
</dbReference>
<dbReference type="Gene3D" id="3.30.2020.10">
    <property type="entry name" value="NE0471-like N-terminal domain"/>
    <property type="match status" value="1"/>
</dbReference>
<dbReference type="Proteomes" id="UP001524570">
    <property type="component" value="Unassembled WGS sequence"/>
</dbReference>
<dbReference type="InterPro" id="IPR018841">
    <property type="entry name" value="DUF2442"/>
</dbReference>
<proteinExistence type="predicted"/>
<evidence type="ECO:0000313" key="2">
    <source>
        <dbReference type="Proteomes" id="UP001524570"/>
    </source>
</evidence>
<dbReference type="InterPro" id="IPR036782">
    <property type="entry name" value="NE0471-like_N"/>
</dbReference>
<keyword evidence="2" id="KW-1185">Reference proteome</keyword>
<gene>
    <name evidence="1" type="ORF">NP589_18700</name>
</gene>
<reference evidence="1 2" key="1">
    <citation type="submission" date="2022-07" db="EMBL/GenBank/DDBJ databases">
        <title>Methylomonas rivi sp. nov., Methylomonas rosea sp. nov., Methylomonas aureus sp. nov. and Methylomonas subterranea sp. nov., four novel methanotrophs isolated from a freshwater creek and the deep terrestrial subsurface.</title>
        <authorList>
            <person name="Abin C."/>
            <person name="Sankaranarayanan K."/>
            <person name="Garner C."/>
            <person name="Sindelar R."/>
            <person name="Kotary K."/>
            <person name="Garner R."/>
            <person name="Barclay S."/>
            <person name="Lawson P."/>
            <person name="Krumholz L."/>
        </authorList>
    </citation>
    <scope>NUCLEOTIDE SEQUENCE [LARGE SCALE GENOMIC DNA]</scope>
    <source>
        <strain evidence="1 2">WSC-7</strain>
    </source>
</reference>
<evidence type="ECO:0000313" key="1">
    <source>
        <dbReference type="EMBL" id="MCQ8119463.1"/>
    </source>
</evidence>